<dbReference type="EMBL" id="LVKK01000047">
    <property type="protein sequence ID" value="OAG39107.1"/>
    <property type="molecule type" value="Genomic_DNA"/>
</dbReference>
<evidence type="ECO:0008006" key="5">
    <source>
        <dbReference type="Google" id="ProtNLM"/>
    </source>
</evidence>
<dbReference type="AlphaFoldDB" id="A0A177F465"/>
<accession>A0A177F465</accession>
<sequence length="691" mass="77681">MEAVGFAASLLTLASTLIQVSTVIRDLRRNYGECPQALINLASAVDELERLITYVKSLDETRLKDHGDLDKRLFDDSQALVDKCRQDLSGIQQKLGQLSRPAEKRFRTRLNKALKRLNHDRDIDNWWHQVLHYNQLFSGLLTRIAMNENRLNSNSRIGSLEDTSMAQFAQVSSHLDDVQSSTALLPSMHMNLQSQRTVADRIAGKQEAGDQRIRAIQQALSQYVVDSVQHRQTALTALSEIHSKFDDLRGNVAQTLRMSREDQNILSDICVGIKELQRNVDDLDWKFSRCENAEQNTKSRQASSSILQMNDTFAASFLRLIQLTEQSITNISSMTLKATVRDLVQILDYMKKLTQTGTGLPGLAISGRDLDDLEVMRSIFQLTQKLELGTFVADRCSSTEDRLSYESLKAVAQAGADLSGNFEQDGNVPLLSMSLLVSLRQTFQLMFDLIEPLITPDPTMGSPLGPLELLTSVGFEKCTTETASKIAFLLPGGADPYFRNGRGESYLHQILVARARYSGTMYESLVTKAHDGQLKDVLMLLVTAGADVFAVNRSGESVSDVAIKLGYSAEWKETLEECGYDVSNVLNHSDEHDEVPRQHQQRHLLTFAEYLQVRKSRLLNLEVGEDETPQEVYRRYYRTAVPKHLRIKEMDSSDSSDSEEEDDEDDFGEQTDRNSDAESFHTTMESANEGT</sequence>
<dbReference type="InterPro" id="IPR036770">
    <property type="entry name" value="Ankyrin_rpt-contain_sf"/>
</dbReference>
<organism evidence="3 4">
    <name type="scientific">Fonsecaea monophora</name>
    <dbReference type="NCBI Taxonomy" id="254056"/>
    <lineage>
        <taxon>Eukaryota</taxon>
        <taxon>Fungi</taxon>
        <taxon>Dikarya</taxon>
        <taxon>Ascomycota</taxon>
        <taxon>Pezizomycotina</taxon>
        <taxon>Eurotiomycetes</taxon>
        <taxon>Chaetothyriomycetidae</taxon>
        <taxon>Chaetothyriales</taxon>
        <taxon>Herpotrichiellaceae</taxon>
        <taxon>Fonsecaea</taxon>
    </lineage>
</organism>
<dbReference type="OrthoDB" id="4160406at2759"/>
<dbReference type="RefSeq" id="XP_022511059.1">
    <property type="nucleotide sequence ID" value="XM_022656617.1"/>
</dbReference>
<feature type="chain" id="PRO_5008060870" description="Fungal N-terminal domain-containing protein" evidence="2">
    <location>
        <begin position="23"/>
        <end position="691"/>
    </location>
</feature>
<comment type="caution">
    <text evidence="3">The sequence shown here is derived from an EMBL/GenBank/DDBJ whole genome shotgun (WGS) entry which is preliminary data.</text>
</comment>
<feature type="compositionally biased region" description="Polar residues" evidence="1">
    <location>
        <begin position="680"/>
        <end position="691"/>
    </location>
</feature>
<name>A0A177F465_9EURO</name>
<keyword evidence="4" id="KW-1185">Reference proteome</keyword>
<keyword evidence="2" id="KW-0732">Signal</keyword>
<evidence type="ECO:0000313" key="3">
    <source>
        <dbReference type="EMBL" id="OAG39107.1"/>
    </source>
</evidence>
<dbReference type="Proteomes" id="UP000077002">
    <property type="component" value="Unassembled WGS sequence"/>
</dbReference>
<feature type="compositionally biased region" description="Acidic residues" evidence="1">
    <location>
        <begin position="652"/>
        <end position="669"/>
    </location>
</feature>
<feature type="compositionally biased region" description="Basic and acidic residues" evidence="1">
    <location>
        <begin position="670"/>
        <end position="679"/>
    </location>
</feature>
<evidence type="ECO:0000256" key="2">
    <source>
        <dbReference type="SAM" id="SignalP"/>
    </source>
</evidence>
<feature type="region of interest" description="Disordered" evidence="1">
    <location>
        <begin position="647"/>
        <end position="691"/>
    </location>
</feature>
<evidence type="ECO:0000313" key="4">
    <source>
        <dbReference type="Proteomes" id="UP000077002"/>
    </source>
</evidence>
<feature type="signal peptide" evidence="2">
    <location>
        <begin position="1"/>
        <end position="22"/>
    </location>
</feature>
<proteinExistence type="predicted"/>
<reference evidence="3 4" key="1">
    <citation type="submission" date="2016-03" db="EMBL/GenBank/DDBJ databases">
        <title>Draft genome sequence of the Fonsecaea monophora CBS 269.37.</title>
        <authorList>
            <person name="Bombassaro A."/>
            <person name="Vinicius W.A."/>
            <person name="De Hoog S."/>
            <person name="Sun J."/>
            <person name="Souza E.M."/>
            <person name="Raittz R.T."/>
            <person name="Costa F."/>
            <person name="Leao A.C."/>
            <person name="Tadra-Sfeir M.Z."/>
            <person name="Baura V."/>
            <person name="Balsanelli E."/>
            <person name="Pedrosa F.O."/>
            <person name="Moreno L.F."/>
            <person name="Steffens M.B."/>
            <person name="Xi L."/>
            <person name="Bocca A.L."/>
            <person name="Felipe M.S."/>
            <person name="Teixeira M."/>
            <person name="Telles Filho F.Q."/>
            <person name="Azevedo C.M."/>
            <person name="Gomes R."/>
            <person name="Vicente V.A."/>
        </authorList>
    </citation>
    <scope>NUCLEOTIDE SEQUENCE [LARGE SCALE GENOMIC DNA]</scope>
    <source>
        <strain evidence="3 4">CBS 269.37</strain>
    </source>
</reference>
<evidence type="ECO:0000256" key="1">
    <source>
        <dbReference type="SAM" id="MobiDB-lite"/>
    </source>
</evidence>
<dbReference type="Gene3D" id="1.25.40.20">
    <property type="entry name" value="Ankyrin repeat-containing domain"/>
    <property type="match status" value="1"/>
</dbReference>
<dbReference type="GeneID" id="34601816"/>
<protein>
    <recommendedName>
        <fullName evidence="5">Fungal N-terminal domain-containing protein</fullName>
    </recommendedName>
</protein>
<gene>
    <name evidence="3" type="ORF">AYO21_06658</name>
</gene>